<dbReference type="Pfam" id="PF00582">
    <property type="entry name" value="Usp"/>
    <property type="match status" value="2"/>
</dbReference>
<reference evidence="4" key="1">
    <citation type="submission" date="2024-05" db="EMBL/GenBank/DDBJ databases">
        <title>Genome sequencing of novel strain.</title>
        <authorList>
            <person name="Ganbat D."/>
            <person name="Ganbat S."/>
            <person name="Lee S.-J."/>
        </authorList>
    </citation>
    <scope>NUCLEOTIDE SEQUENCE</scope>
    <source>
        <strain evidence="4">SMD15-11</strain>
    </source>
</reference>
<dbReference type="EMBL" id="CP154858">
    <property type="protein sequence ID" value="XDT71444.1"/>
    <property type="molecule type" value="Genomic_DNA"/>
</dbReference>
<sequence>MHIVACIDGSDLAQPVCEAAAWAHQRLEAPVVVLHALEKGVTPARADLSGAIGLGSQEHLLDELTALEEQRQRLELQHGKAMLKAAEAHLNSRGVTGVTLLQRHASLLEALQEQADQTALVILGRRGEDHAAAPVALGSHVETVVRGLHVPILMMTGPFRTPERIMVAYDGSEQGDALIERLADHGWARGLSATVVMVGEDSDARMARLERAVDRLQEGGIYARGELLGGDVEDALITWQLAHTPDLMVMGAYGHSRIRQWLVGSHTTRMLMTSRAPLLILR</sequence>
<dbReference type="SUPFAM" id="SSF52402">
    <property type="entry name" value="Adenine nucleotide alpha hydrolases-like"/>
    <property type="match status" value="2"/>
</dbReference>
<accession>A0AB39UTM1</accession>
<evidence type="ECO:0000256" key="2">
    <source>
        <dbReference type="SAM" id="Coils"/>
    </source>
</evidence>
<dbReference type="InterPro" id="IPR006016">
    <property type="entry name" value="UspA"/>
</dbReference>
<comment type="similarity">
    <text evidence="1">Belongs to the universal stress protein A family.</text>
</comment>
<name>A0AB39UTM1_9GAMM</name>
<dbReference type="PRINTS" id="PR01438">
    <property type="entry name" value="UNVRSLSTRESS"/>
</dbReference>
<proteinExistence type="inferred from homology"/>
<dbReference type="PANTHER" id="PTHR46268">
    <property type="entry name" value="STRESS RESPONSE PROTEIN NHAX"/>
    <property type="match status" value="1"/>
</dbReference>
<organism evidence="4">
    <name type="scientific">Thermohahella caldifontis</name>
    <dbReference type="NCBI Taxonomy" id="3142973"/>
    <lineage>
        <taxon>Bacteria</taxon>
        <taxon>Pseudomonadati</taxon>
        <taxon>Pseudomonadota</taxon>
        <taxon>Gammaproteobacteria</taxon>
        <taxon>Oceanospirillales</taxon>
        <taxon>Hahellaceae</taxon>
        <taxon>Thermohahella</taxon>
    </lineage>
</organism>
<evidence type="ECO:0000313" key="4">
    <source>
        <dbReference type="EMBL" id="XDT71444.1"/>
    </source>
</evidence>
<dbReference type="PANTHER" id="PTHR46268:SF6">
    <property type="entry name" value="UNIVERSAL STRESS PROTEIN UP12"/>
    <property type="match status" value="1"/>
</dbReference>
<keyword evidence="2" id="KW-0175">Coiled coil</keyword>
<dbReference type="InterPro" id="IPR006015">
    <property type="entry name" value="Universal_stress_UspA"/>
</dbReference>
<dbReference type="RefSeq" id="WP_369600480.1">
    <property type="nucleotide sequence ID" value="NZ_CP154858.1"/>
</dbReference>
<dbReference type="CDD" id="cd00293">
    <property type="entry name" value="USP-like"/>
    <property type="match status" value="2"/>
</dbReference>
<feature type="domain" description="UspA" evidence="3">
    <location>
        <begin position="211"/>
        <end position="282"/>
    </location>
</feature>
<feature type="domain" description="UspA" evidence="3">
    <location>
        <begin position="2"/>
        <end position="154"/>
    </location>
</feature>
<dbReference type="Gene3D" id="3.40.50.12370">
    <property type="match status" value="1"/>
</dbReference>
<gene>
    <name evidence="4" type="ORF">AAIA72_11580</name>
</gene>
<dbReference type="AlphaFoldDB" id="A0AB39UTM1"/>
<evidence type="ECO:0000256" key="1">
    <source>
        <dbReference type="ARBA" id="ARBA00008791"/>
    </source>
</evidence>
<protein>
    <submittedName>
        <fullName evidence="4">Universal stress protein</fullName>
    </submittedName>
</protein>
<dbReference type="KEGG" id="tcd:AAIA72_11580"/>
<evidence type="ECO:0000259" key="3">
    <source>
        <dbReference type="Pfam" id="PF00582"/>
    </source>
</evidence>
<feature type="coiled-coil region" evidence="2">
    <location>
        <begin position="57"/>
        <end position="84"/>
    </location>
</feature>